<evidence type="ECO:0000256" key="3">
    <source>
        <dbReference type="ARBA" id="ARBA00022475"/>
    </source>
</evidence>
<proteinExistence type="inferred from homology"/>
<dbReference type="InterPro" id="IPR050366">
    <property type="entry name" value="BP-dependent_transpt_permease"/>
</dbReference>
<evidence type="ECO:0000313" key="9">
    <source>
        <dbReference type="EMBL" id="KPB02777.1"/>
    </source>
</evidence>
<comment type="similarity">
    <text evidence="7">Belongs to the binding-protein-dependent transport system permease family.</text>
</comment>
<dbReference type="AlphaFoldDB" id="A0A0M9GPH4"/>
<evidence type="ECO:0000256" key="6">
    <source>
        <dbReference type="ARBA" id="ARBA00023136"/>
    </source>
</evidence>
<evidence type="ECO:0000256" key="5">
    <source>
        <dbReference type="ARBA" id="ARBA00022989"/>
    </source>
</evidence>
<gene>
    <name evidence="9" type="ORF">SU32_00355</name>
</gene>
<dbReference type="Pfam" id="PF00528">
    <property type="entry name" value="BPD_transp_1"/>
    <property type="match status" value="1"/>
</dbReference>
<feature type="domain" description="ABC transmembrane type-1" evidence="8">
    <location>
        <begin position="86"/>
        <end position="275"/>
    </location>
</feature>
<evidence type="ECO:0000256" key="2">
    <source>
        <dbReference type="ARBA" id="ARBA00022448"/>
    </source>
</evidence>
<dbReference type="STRING" id="1514904.SU32_00355"/>
<feature type="transmembrane region" description="Helical" evidence="7">
    <location>
        <begin position="152"/>
        <end position="176"/>
    </location>
</feature>
<dbReference type="PANTHER" id="PTHR43386:SF25">
    <property type="entry name" value="PEPTIDE ABC TRANSPORTER PERMEASE PROTEIN"/>
    <property type="match status" value="1"/>
</dbReference>
<feature type="transmembrane region" description="Helical" evidence="7">
    <location>
        <begin position="251"/>
        <end position="274"/>
    </location>
</feature>
<dbReference type="CDD" id="cd06261">
    <property type="entry name" value="TM_PBP2"/>
    <property type="match status" value="1"/>
</dbReference>
<feature type="transmembrane region" description="Helical" evidence="7">
    <location>
        <begin position="90"/>
        <end position="113"/>
    </location>
</feature>
<evidence type="ECO:0000256" key="4">
    <source>
        <dbReference type="ARBA" id="ARBA00022692"/>
    </source>
</evidence>
<keyword evidence="6 7" id="KW-0472">Membrane</keyword>
<dbReference type="EMBL" id="JXMU01000001">
    <property type="protein sequence ID" value="KPB02777.1"/>
    <property type="molecule type" value="Genomic_DNA"/>
</dbReference>
<sequence>MSEHVNNTETEGWRTFRKNALRNRNFLIGICLTGFVLAIALISFIWTPFDTTKLVISDRLNAPDLTHLLGTDHFGRDILSMVMVGARNSIAVALLAVGIGIAIGVPLGCWGAAKRGFIDEILMRSSDIIFAFPALLSAVMITAIFGPSATNAIIAIGIFNIPVFARVARGAALTIWSREYILAARASGKGAVRITREHILPNITNILVVQGTIQFSLGILAEAGLSYVGLGTQPPDVSWGRMLNEAQTMMAIAPHMAIIPGIAIIVTVLGLNLLGDGLRDLLDPRLRRER</sequence>
<dbReference type="GO" id="GO:0055085">
    <property type="term" value="P:transmembrane transport"/>
    <property type="evidence" value="ECO:0007669"/>
    <property type="project" value="InterPro"/>
</dbReference>
<dbReference type="SUPFAM" id="SSF161098">
    <property type="entry name" value="MetI-like"/>
    <property type="match status" value="1"/>
</dbReference>
<keyword evidence="10" id="KW-1185">Reference proteome</keyword>
<dbReference type="GO" id="GO:0005886">
    <property type="term" value="C:plasma membrane"/>
    <property type="evidence" value="ECO:0007669"/>
    <property type="project" value="UniProtKB-SubCell"/>
</dbReference>
<name>A0A0M9GPH4_9HYPH</name>
<comment type="caution">
    <text evidence="9">The sequence shown here is derived from an EMBL/GenBank/DDBJ whole genome shotgun (WGS) entry which is preliminary data.</text>
</comment>
<keyword evidence="4 7" id="KW-0812">Transmembrane</keyword>
<feature type="transmembrane region" description="Helical" evidence="7">
    <location>
        <begin position="26"/>
        <end position="46"/>
    </location>
</feature>
<dbReference type="InterPro" id="IPR035906">
    <property type="entry name" value="MetI-like_sf"/>
</dbReference>
<dbReference type="Gene3D" id="1.10.3720.10">
    <property type="entry name" value="MetI-like"/>
    <property type="match status" value="1"/>
</dbReference>
<dbReference type="InterPro" id="IPR000515">
    <property type="entry name" value="MetI-like"/>
</dbReference>
<dbReference type="RefSeq" id="WP_053997332.1">
    <property type="nucleotide sequence ID" value="NZ_JXMU01000001.1"/>
</dbReference>
<keyword evidence="3" id="KW-1003">Cell membrane</keyword>
<evidence type="ECO:0000256" key="1">
    <source>
        <dbReference type="ARBA" id="ARBA00004651"/>
    </source>
</evidence>
<keyword evidence="5 7" id="KW-1133">Transmembrane helix</keyword>
<organism evidence="9 10">
    <name type="scientific">Ahrensia marina</name>
    <dbReference type="NCBI Taxonomy" id="1514904"/>
    <lineage>
        <taxon>Bacteria</taxon>
        <taxon>Pseudomonadati</taxon>
        <taxon>Pseudomonadota</taxon>
        <taxon>Alphaproteobacteria</taxon>
        <taxon>Hyphomicrobiales</taxon>
        <taxon>Ahrensiaceae</taxon>
        <taxon>Ahrensia</taxon>
    </lineage>
</organism>
<protein>
    <submittedName>
        <fullName evidence="9">Peptide ABC transporter permease</fullName>
    </submittedName>
</protein>
<feature type="transmembrane region" description="Helical" evidence="7">
    <location>
        <begin position="125"/>
        <end position="146"/>
    </location>
</feature>
<evidence type="ECO:0000313" key="10">
    <source>
        <dbReference type="Proteomes" id="UP000038011"/>
    </source>
</evidence>
<accession>A0A0M9GPH4</accession>
<dbReference type="PANTHER" id="PTHR43386">
    <property type="entry name" value="OLIGOPEPTIDE TRANSPORT SYSTEM PERMEASE PROTEIN APPC"/>
    <property type="match status" value="1"/>
</dbReference>
<reference evidence="9 10" key="1">
    <citation type="submission" date="2015-01" db="EMBL/GenBank/DDBJ databases">
        <title>Ahrensia donghaiensis sp. nov., a novel dimethylsulphoniopropionate-cleavage bacterium isolated from seawater and emended descriptions of the genus Ahrensia and Ahrensia kielensis.</title>
        <authorList>
            <person name="Liu J."/>
        </authorList>
    </citation>
    <scope>NUCLEOTIDE SEQUENCE [LARGE SCALE GENOMIC DNA]</scope>
    <source>
        <strain evidence="9 10">LZD062</strain>
    </source>
</reference>
<evidence type="ECO:0000256" key="7">
    <source>
        <dbReference type="RuleBase" id="RU363032"/>
    </source>
</evidence>
<evidence type="ECO:0000259" key="8">
    <source>
        <dbReference type="PROSITE" id="PS50928"/>
    </source>
</evidence>
<dbReference type="PROSITE" id="PS50928">
    <property type="entry name" value="ABC_TM1"/>
    <property type="match status" value="1"/>
</dbReference>
<comment type="subcellular location">
    <subcellularLocation>
        <location evidence="1 7">Cell membrane</location>
        <topology evidence="1 7">Multi-pass membrane protein</topology>
    </subcellularLocation>
</comment>
<keyword evidence="2 7" id="KW-0813">Transport</keyword>
<dbReference type="Proteomes" id="UP000038011">
    <property type="component" value="Unassembled WGS sequence"/>
</dbReference>
<dbReference type="OrthoDB" id="9766870at2"/>
<dbReference type="PATRIC" id="fig|1514904.3.peg.72"/>